<dbReference type="EMBL" id="GGFM01012130">
    <property type="protein sequence ID" value="MBW32881.1"/>
    <property type="molecule type" value="Transcribed_RNA"/>
</dbReference>
<sequence length="73" mass="7899">MLEILSVPFLFPGSLAHHPTVTVVSDALTSLGMDRPDTSTVRLSLTSTQMAVIPSPTIHLTRIVTRLVMVVET</sequence>
<organism evidence="1">
    <name type="scientific">Anopheles braziliensis</name>
    <dbReference type="NCBI Taxonomy" id="58242"/>
    <lineage>
        <taxon>Eukaryota</taxon>
        <taxon>Metazoa</taxon>
        <taxon>Ecdysozoa</taxon>
        <taxon>Arthropoda</taxon>
        <taxon>Hexapoda</taxon>
        <taxon>Insecta</taxon>
        <taxon>Pterygota</taxon>
        <taxon>Neoptera</taxon>
        <taxon>Endopterygota</taxon>
        <taxon>Diptera</taxon>
        <taxon>Nematocera</taxon>
        <taxon>Culicoidea</taxon>
        <taxon>Culicidae</taxon>
        <taxon>Anophelinae</taxon>
        <taxon>Anopheles</taxon>
    </lineage>
</organism>
<dbReference type="AlphaFoldDB" id="A0A2M3ZWI4"/>
<reference evidence="1" key="1">
    <citation type="submission" date="2018-01" db="EMBL/GenBank/DDBJ databases">
        <title>An insight into the sialome of Amazonian anophelines.</title>
        <authorList>
            <person name="Ribeiro J.M."/>
            <person name="Scarpassa V."/>
            <person name="Calvo E."/>
        </authorList>
    </citation>
    <scope>NUCLEOTIDE SEQUENCE</scope>
    <source>
        <tissue evidence="1">Salivary glands</tissue>
    </source>
</reference>
<proteinExistence type="predicted"/>
<protein>
    <submittedName>
        <fullName evidence="1">Putative secreted peptide</fullName>
    </submittedName>
</protein>
<name>A0A2M3ZWI4_9DIPT</name>
<accession>A0A2M3ZWI4</accession>
<evidence type="ECO:0000313" key="1">
    <source>
        <dbReference type="EMBL" id="MBW32881.1"/>
    </source>
</evidence>